<keyword evidence="2 8" id="KW-0813">Transport</keyword>
<dbReference type="Gene3D" id="2.170.130.10">
    <property type="entry name" value="TonB-dependent receptor, plug domain"/>
    <property type="match status" value="1"/>
</dbReference>
<name>A0ABQ3I1G4_9SPHI</name>
<dbReference type="NCBIfam" id="TIGR04056">
    <property type="entry name" value="OMP_RagA_SusC"/>
    <property type="match status" value="1"/>
</dbReference>
<dbReference type="NCBIfam" id="TIGR04057">
    <property type="entry name" value="SusC_RagA_signa"/>
    <property type="match status" value="1"/>
</dbReference>
<evidence type="ECO:0000259" key="11">
    <source>
        <dbReference type="Pfam" id="PF07715"/>
    </source>
</evidence>
<dbReference type="InterPro" id="IPR012910">
    <property type="entry name" value="Plug_dom"/>
</dbReference>
<protein>
    <submittedName>
        <fullName evidence="12">SusC/RagA family TonB-linked outer membrane protein</fullName>
    </submittedName>
</protein>
<dbReference type="SUPFAM" id="SSF56935">
    <property type="entry name" value="Porins"/>
    <property type="match status" value="1"/>
</dbReference>
<dbReference type="Pfam" id="PF00593">
    <property type="entry name" value="TonB_dep_Rec_b-barrel"/>
    <property type="match status" value="1"/>
</dbReference>
<keyword evidence="4 8" id="KW-0812">Transmembrane</keyword>
<keyword evidence="5 9" id="KW-0798">TonB box</keyword>
<dbReference type="Pfam" id="PF07715">
    <property type="entry name" value="Plug"/>
    <property type="match status" value="1"/>
</dbReference>
<keyword evidence="7 8" id="KW-0998">Cell outer membrane</keyword>
<keyword evidence="13" id="KW-1185">Reference proteome</keyword>
<gene>
    <name evidence="12" type="ORF">GCM10017764_34590</name>
</gene>
<dbReference type="InterPro" id="IPR023996">
    <property type="entry name" value="TonB-dep_OMP_SusC/RagA"/>
</dbReference>
<dbReference type="InterPro" id="IPR000531">
    <property type="entry name" value="Beta-barrel_TonB"/>
</dbReference>
<evidence type="ECO:0000256" key="5">
    <source>
        <dbReference type="ARBA" id="ARBA00023077"/>
    </source>
</evidence>
<evidence type="ECO:0000256" key="8">
    <source>
        <dbReference type="PROSITE-ProRule" id="PRU01360"/>
    </source>
</evidence>
<organism evidence="12 13">
    <name type="scientific">Sphingobacterium griseoflavum</name>
    <dbReference type="NCBI Taxonomy" id="1474952"/>
    <lineage>
        <taxon>Bacteria</taxon>
        <taxon>Pseudomonadati</taxon>
        <taxon>Bacteroidota</taxon>
        <taxon>Sphingobacteriia</taxon>
        <taxon>Sphingobacteriales</taxon>
        <taxon>Sphingobacteriaceae</taxon>
        <taxon>Sphingobacterium</taxon>
    </lineage>
</organism>
<keyword evidence="6 8" id="KW-0472">Membrane</keyword>
<reference evidence="13" key="1">
    <citation type="journal article" date="2019" name="Int. J. Syst. Evol. Microbiol.">
        <title>The Global Catalogue of Microorganisms (GCM) 10K type strain sequencing project: providing services to taxonomists for standard genome sequencing and annotation.</title>
        <authorList>
            <consortium name="The Broad Institute Genomics Platform"/>
            <consortium name="The Broad Institute Genome Sequencing Center for Infectious Disease"/>
            <person name="Wu L."/>
            <person name="Ma J."/>
        </authorList>
    </citation>
    <scope>NUCLEOTIDE SEQUENCE [LARGE SCALE GENOMIC DNA]</scope>
    <source>
        <strain evidence="13">CGMCC 1.12966</strain>
    </source>
</reference>
<comment type="subcellular location">
    <subcellularLocation>
        <location evidence="1 8">Cell outer membrane</location>
        <topology evidence="1 8">Multi-pass membrane protein</topology>
    </subcellularLocation>
</comment>
<accession>A0ABQ3I1G4</accession>
<comment type="similarity">
    <text evidence="8 9">Belongs to the TonB-dependent receptor family.</text>
</comment>
<dbReference type="Pfam" id="PF13715">
    <property type="entry name" value="CarbopepD_reg_2"/>
    <property type="match status" value="1"/>
</dbReference>
<comment type="caution">
    <text evidence="12">The sequence shown here is derived from an EMBL/GenBank/DDBJ whole genome shotgun (WGS) entry which is preliminary data.</text>
</comment>
<evidence type="ECO:0000259" key="10">
    <source>
        <dbReference type="Pfam" id="PF00593"/>
    </source>
</evidence>
<evidence type="ECO:0000256" key="1">
    <source>
        <dbReference type="ARBA" id="ARBA00004571"/>
    </source>
</evidence>
<evidence type="ECO:0000256" key="6">
    <source>
        <dbReference type="ARBA" id="ARBA00023136"/>
    </source>
</evidence>
<dbReference type="InterPro" id="IPR037066">
    <property type="entry name" value="Plug_dom_sf"/>
</dbReference>
<feature type="domain" description="TonB-dependent receptor plug" evidence="11">
    <location>
        <begin position="223"/>
        <end position="353"/>
    </location>
</feature>
<evidence type="ECO:0000256" key="2">
    <source>
        <dbReference type="ARBA" id="ARBA00022448"/>
    </source>
</evidence>
<evidence type="ECO:0000313" key="12">
    <source>
        <dbReference type="EMBL" id="GHE48652.1"/>
    </source>
</evidence>
<dbReference type="Gene3D" id="3.55.50.30">
    <property type="match status" value="1"/>
</dbReference>
<dbReference type="Gene3D" id="2.40.170.20">
    <property type="entry name" value="TonB-dependent receptor, beta-barrel domain"/>
    <property type="match status" value="1"/>
</dbReference>
<dbReference type="InterPro" id="IPR036942">
    <property type="entry name" value="Beta-barrel_TonB_sf"/>
</dbReference>
<feature type="domain" description="TonB-dependent receptor-like beta-barrel" evidence="10">
    <location>
        <begin position="516"/>
        <end position="979"/>
    </location>
</feature>
<evidence type="ECO:0000313" key="13">
    <source>
        <dbReference type="Proteomes" id="UP000620550"/>
    </source>
</evidence>
<proteinExistence type="inferred from homology"/>
<evidence type="ECO:0000256" key="3">
    <source>
        <dbReference type="ARBA" id="ARBA00022452"/>
    </source>
</evidence>
<keyword evidence="3 8" id="KW-1134">Transmembrane beta strand</keyword>
<dbReference type="EMBL" id="BNAF01000018">
    <property type="protein sequence ID" value="GHE48652.1"/>
    <property type="molecule type" value="Genomic_DNA"/>
</dbReference>
<evidence type="ECO:0000256" key="4">
    <source>
        <dbReference type="ARBA" id="ARBA00022692"/>
    </source>
</evidence>
<dbReference type="InterPro" id="IPR039426">
    <property type="entry name" value="TonB-dep_rcpt-like"/>
</dbReference>
<dbReference type="InterPro" id="IPR008969">
    <property type="entry name" value="CarboxyPept-like_regulatory"/>
</dbReference>
<evidence type="ECO:0000256" key="7">
    <source>
        <dbReference type="ARBA" id="ARBA00023237"/>
    </source>
</evidence>
<evidence type="ECO:0000256" key="9">
    <source>
        <dbReference type="RuleBase" id="RU003357"/>
    </source>
</evidence>
<dbReference type="SUPFAM" id="SSF49464">
    <property type="entry name" value="Carboxypeptidase regulatory domain-like"/>
    <property type="match status" value="1"/>
</dbReference>
<dbReference type="Proteomes" id="UP000620550">
    <property type="component" value="Unassembled WGS sequence"/>
</dbReference>
<dbReference type="InterPro" id="IPR023997">
    <property type="entry name" value="TonB-dep_OMP_SusC/RagA_CS"/>
</dbReference>
<dbReference type="RefSeq" id="WP_189627982.1">
    <property type="nucleotide sequence ID" value="NZ_BNAF01000018.1"/>
</dbReference>
<dbReference type="PROSITE" id="PS52016">
    <property type="entry name" value="TONB_DEPENDENT_REC_3"/>
    <property type="match status" value="1"/>
</dbReference>
<sequence>MYKKYTSKIGMVRAVYHKIALIIRLTIIFLIASFLQVSAVTMAQRVTLHQRNAPLESVLKEIRKQSGYDLFYDGKIFPKNHKVDISISHATVVEALEVLLRGLPVTYSIHDNRVILHRKQINNSSNILIHTPVEGKVRDDAGETIAGVSVLNRTTGLSTSTDAEGRFQLDAKVGDVLVFSSVGYVRQELRIGVESNLQIVLQQEETAMDAVVVTALGIRQSVKALTYNVQDVKGEELTRNRDPNFVNSLTGKIAGVTINASSSGIGGATRVVMRGTKSITGNNNALYVIDGIPVLNTTNLRTNMPAGQINDIFSANTSSDIISLINPDDIESISTLTGAAAAALYGSQGQNGVILINTKSGQKGRTSLSLMNNTNFMSPLVMPKFQNTYGRSDEGSYFSWGPKLSEPSNYRPADFFQTGATAMTGFTFDTGKENNQTFFSGGMTQGQGIIPNNNLNRYNFSFRNTSSFWDDKLQLDLNGMYLSQLERNMVAQGLYHNPLVPVYLFPPGGNFEAIKAFERYNPDRLFATQYWPFGGAPFQMQNPYWTAYRVPLENNTTRLLLGGSLKYKVNEWLNVTGRAKLDHTKLTSDRKMYASTDMLFAGYGGSFFINENNTQALYGDLLANINKSFGNFTLTANFGGSRVESSSRLLAAGGGIAQGSPPNVFTTDNISGSTGTGAGAGTARQPDRTSFQSLLGNFSLAYKNMLFLDGSYRSDWYSQLYFNSDSRLYLTYPSVGVSAILTDAFPKIKSNALSYLKVRANFSQVGNPPRLYEGGPQVYLLATGSINQNTPLRYPLRPERTDAWESGLNIKFLRDKINLDVTLYNTDTYDQIFTIRQSATSGGNQSFLLNAGRVNNRGIEANLGYNGTLGAVNWNSNAAFTLNRNTAKDLYSTIGPDGTRVATDTIDIAGGGSYQQKVAVGGNMSAIYITSRLARDQNGYVSINPGVSVDNREYFYAGNADPDYTVGFNNSFRYKNFNLSFLVFGRFGGVGVSATQAMLDAYGVSQTTAEARDLGYVTVNGAPYPNVEQYYTQMGSGTNGVLAYYVYSATNIRLRELAFGYTIPQEFLGKWIKSINASIIGNNLFMFYNKAPFDPESTPSSGTYFQGFDYFRQPSLRSLGFSIRAQF</sequence>